<dbReference type="AlphaFoldDB" id="A0A9X1UCL8"/>
<dbReference type="Proteomes" id="UP001139054">
    <property type="component" value="Unassembled WGS sequence"/>
</dbReference>
<evidence type="ECO:0000256" key="1">
    <source>
        <dbReference type="SAM" id="SignalP"/>
    </source>
</evidence>
<evidence type="ECO:0000313" key="3">
    <source>
        <dbReference type="Proteomes" id="UP001139054"/>
    </source>
</evidence>
<dbReference type="CDD" id="cd06325">
    <property type="entry name" value="PBP1_ABC_unchar_transporter"/>
    <property type="match status" value="1"/>
</dbReference>
<gene>
    <name evidence="2" type="ORF">L6654_38760</name>
</gene>
<name>A0A9X1UCL8_9BRAD</name>
<dbReference type="InterPro" id="IPR007487">
    <property type="entry name" value="ABC_transpt-TYRBP-like"/>
</dbReference>
<proteinExistence type="predicted"/>
<feature type="chain" id="PRO_5040815439" evidence="1">
    <location>
        <begin position="20"/>
        <end position="253"/>
    </location>
</feature>
<dbReference type="RefSeq" id="WP_237891967.1">
    <property type="nucleotide sequence ID" value="NZ_JAKLTY010000044.1"/>
</dbReference>
<feature type="signal peptide" evidence="1">
    <location>
        <begin position="1"/>
        <end position="19"/>
    </location>
</feature>
<dbReference type="EMBL" id="JAKLTY010000044">
    <property type="protein sequence ID" value="MCG2632551.1"/>
    <property type="molecule type" value="Genomic_DNA"/>
</dbReference>
<dbReference type="Pfam" id="PF04392">
    <property type="entry name" value="ABC_sub_bind"/>
    <property type="match status" value="1"/>
</dbReference>
<sequence>MRRRSVLGILGGAALSSFAAHGQRRAMPVLGFLGVSSLADQQARVDAFVRRMRELGWIESQTILIEYRWAEGRTERYSEIAAEFAKLRVDLIVTAGAGPVLAVKQAAPEIPVVFAIATDPAATGIVSSLAHPGGNATGLSYLGLDLAGKRVELSREILPGLSRLGILANRLSPGPMLELQDVEVAAIKIGIAATLFKIAALDDIDAVFTSFKDRCDALYVCSDPLVNAGRSRIVSQALAARVPTVFGERDSVR</sequence>
<keyword evidence="1" id="KW-0732">Signal</keyword>
<accession>A0A9X1UCL8</accession>
<reference evidence="2" key="1">
    <citation type="submission" date="2022-01" db="EMBL/GenBank/DDBJ databases">
        <title>Genome sequnece data of strain Bradyrhizobium sp. nov.</title>
        <authorList>
            <person name="Zhang J."/>
        </authorList>
    </citation>
    <scope>NUCLEOTIDE SEQUENCE</scope>
    <source>
        <strain evidence="2">WYCCWR 13023</strain>
    </source>
</reference>
<comment type="caution">
    <text evidence="2">The sequence shown here is derived from an EMBL/GenBank/DDBJ whole genome shotgun (WGS) entry which is preliminary data.</text>
</comment>
<dbReference type="PANTHER" id="PTHR35271:SF1">
    <property type="entry name" value="ABC TRANSPORTER, SUBSTRATE-BINDING LIPOPROTEIN"/>
    <property type="match status" value="1"/>
</dbReference>
<organism evidence="2 3">
    <name type="scientific">Bradyrhizobium zhengyangense</name>
    <dbReference type="NCBI Taxonomy" id="2911009"/>
    <lineage>
        <taxon>Bacteria</taxon>
        <taxon>Pseudomonadati</taxon>
        <taxon>Pseudomonadota</taxon>
        <taxon>Alphaproteobacteria</taxon>
        <taxon>Hyphomicrobiales</taxon>
        <taxon>Nitrobacteraceae</taxon>
        <taxon>Bradyrhizobium</taxon>
    </lineage>
</organism>
<protein>
    <submittedName>
        <fullName evidence="2">ABC transporter substrate-binding protein</fullName>
    </submittedName>
</protein>
<evidence type="ECO:0000313" key="2">
    <source>
        <dbReference type="EMBL" id="MCG2632551.1"/>
    </source>
</evidence>
<dbReference type="PANTHER" id="PTHR35271">
    <property type="entry name" value="ABC TRANSPORTER, SUBSTRATE-BINDING LIPOPROTEIN-RELATED"/>
    <property type="match status" value="1"/>
</dbReference>
<dbReference type="Gene3D" id="3.40.50.2300">
    <property type="match status" value="1"/>
</dbReference>